<dbReference type="InterPro" id="IPR050833">
    <property type="entry name" value="Poly_Biosynth_Transport"/>
</dbReference>
<feature type="transmembrane region" description="Helical" evidence="6">
    <location>
        <begin position="295"/>
        <end position="314"/>
    </location>
</feature>
<keyword evidence="3 6" id="KW-0812">Transmembrane</keyword>
<name>A0A923SQF2_9FIRM</name>
<keyword evidence="2" id="KW-1003">Cell membrane</keyword>
<evidence type="ECO:0000313" key="8">
    <source>
        <dbReference type="Proteomes" id="UP000602647"/>
    </source>
</evidence>
<dbReference type="PANTHER" id="PTHR30250:SF11">
    <property type="entry name" value="O-ANTIGEN TRANSPORTER-RELATED"/>
    <property type="match status" value="1"/>
</dbReference>
<sequence length="463" mass="52625">MSKTSNLVKNTLMLSIGTALSKGIQFILVIFVSRWLSTEIYGTFDVLCTYITLLLPILSISTGEAVFRFSVSSKTQKEQSGYITNGFVLVTCNLIICIGVLAVLSGVKLLSAKLVLQFLFLLGTQLFNYYLQAFLRAIKRLNIYTISNIISAFMIAFCSVLFIRVLQFRMDGLIYAYSIGYMVANLLIIFSARLWNYITLKTISRKIVKQLVHYSLPLVPNDISWWILNVSDRQVISIALGAAANGIYAIANKLPALCNSIFGMFSVSWQQSMAEKIEMENWQEYANQVYNQMTVVLLTLCSGILSVTFIFFNYMFDIKYYSGMVYVPILLTATIFSSWMLFFGGVQIALKKTSENGVTTVIGAIINLIINIALIHFIGLYAAAISTLVANIITAVLRRHRLKWFVRFWSDSKTRSCWIIYGYFIVSFYFFQEYIVLEWINILLAGIAFIAVNHQFLQAFFRR</sequence>
<dbReference type="RefSeq" id="WP_187302676.1">
    <property type="nucleotide sequence ID" value="NZ_JACRYT010000005.1"/>
</dbReference>
<feature type="transmembrane region" description="Helical" evidence="6">
    <location>
        <begin position="326"/>
        <end position="350"/>
    </location>
</feature>
<keyword evidence="4 6" id="KW-1133">Transmembrane helix</keyword>
<dbReference type="AlphaFoldDB" id="A0A923SQF2"/>
<evidence type="ECO:0000256" key="6">
    <source>
        <dbReference type="SAM" id="Phobius"/>
    </source>
</evidence>
<gene>
    <name evidence="7" type="ORF">H9L42_07005</name>
</gene>
<dbReference type="Proteomes" id="UP000602647">
    <property type="component" value="Unassembled WGS sequence"/>
</dbReference>
<keyword evidence="5 6" id="KW-0472">Membrane</keyword>
<feature type="transmembrane region" description="Helical" evidence="6">
    <location>
        <begin position="380"/>
        <end position="397"/>
    </location>
</feature>
<dbReference type="GO" id="GO:0005886">
    <property type="term" value="C:plasma membrane"/>
    <property type="evidence" value="ECO:0007669"/>
    <property type="project" value="UniProtKB-SubCell"/>
</dbReference>
<evidence type="ECO:0000256" key="5">
    <source>
        <dbReference type="ARBA" id="ARBA00023136"/>
    </source>
</evidence>
<feature type="transmembrane region" description="Helical" evidence="6">
    <location>
        <begin position="82"/>
        <end position="104"/>
    </location>
</feature>
<evidence type="ECO:0000256" key="1">
    <source>
        <dbReference type="ARBA" id="ARBA00004651"/>
    </source>
</evidence>
<feature type="transmembrane region" description="Helical" evidence="6">
    <location>
        <begin position="418"/>
        <end position="436"/>
    </location>
</feature>
<evidence type="ECO:0000256" key="4">
    <source>
        <dbReference type="ARBA" id="ARBA00022989"/>
    </source>
</evidence>
<keyword evidence="8" id="KW-1185">Reference proteome</keyword>
<proteinExistence type="predicted"/>
<dbReference type="Pfam" id="PF01943">
    <property type="entry name" value="Polysacc_synt"/>
    <property type="match status" value="1"/>
</dbReference>
<evidence type="ECO:0000313" key="7">
    <source>
        <dbReference type="EMBL" id="MBC6679572.1"/>
    </source>
</evidence>
<accession>A0A923SQF2</accession>
<evidence type="ECO:0000256" key="3">
    <source>
        <dbReference type="ARBA" id="ARBA00022692"/>
    </source>
</evidence>
<dbReference type="PANTHER" id="PTHR30250">
    <property type="entry name" value="PST FAMILY PREDICTED COLANIC ACID TRANSPORTER"/>
    <property type="match status" value="1"/>
</dbReference>
<dbReference type="EMBL" id="JACRYT010000005">
    <property type="protein sequence ID" value="MBC6679572.1"/>
    <property type="molecule type" value="Genomic_DNA"/>
</dbReference>
<reference evidence="7" key="1">
    <citation type="submission" date="2020-08" db="EMBL/GenBank/DDBJ databases">
        <title>Genome public.</title>
        <authorList>
            <person name="Liu C."/>
            <person name="Sun Q."/>
        </authorList>
    </citation>
    <scope>NUCLEOTIDE SEQUENCE</scope>
    <source>
        <strain evidence="7">BX12</strain>
    </source>
</reference>
<feature type="transmembrane region" description="Helical" evidence="6">
    <location>
        <begin position="172"/>
        <end position="195"/>
    </location>
</feature>
<comment type="subcellular location">
    <subcellularLocation>
        <location evidence="1">Cell membrane</location>
        <topology evidence="1">Multi-pass membrane protein</topology>
    </subcellularLocation>
</comment>
<feature type="transmembrane region" description="Helical" evidence="6">
    <location>
        <begin position="442"/>
        <end position="461"/>
    </location>
</feature>
<comment type="caution">
    <text evidence="7">The sequence shown here is derived from an EMBL/GenBank/DDBJ whole genome shotgun (WGS) entry which is preliminary data.</text>
</comment>
<feature type="transmembrane region" description="Helical" evidence="6">
    <location>
        <begin position="110"/>
        <end position="131"/>
    </location>
</feature>
<protein>
    <submittedName>
        <fullName evidence="7">Oligosaccharide flippase family protein</fullName>
    </submittedName>
</protein>
<evidence type="ECO:0000256" key="2">
    <source>
        <dbReference type="ARBA" id="ARBA00022475"/>
    </source>
</evidence>
<feature type="transmembrane region" description="Helical" evidence="6">
    <location>
        <begin position="12"/>
        <end position="34"/>
    </location>
</feature>
<dbReference type="InterPro" id="IPR002797">
    <property type="entry name" value="Polysacc_synth"/>
</dbReference>
<feature type="transmembrane region" description="Helical" evidence="6">
    <location>
        <begin position="143"/>
        <end position="166"/>
    </location>
</feature>
<feature type="transmembrane region" description="Helical" evidence="6">
    <location>
        <begin position="40"/>
        <end position="61"/>
    </location>
</feature>
<organism evidence="7 8">
    <name type="scientific">Zhenpiania hominis</name>
    <dbReference type="NCBI Taxonomy" id="2763644"/>
    <lineage>
        <taxon>Bacteria</taxon>
        <taxon>Bacillati</taxon>
        <taxon>Bacillota</taxon>
        <taxon>Clostridia</taxon>
        <taxon>Peptostreptococcales</taxon>
        <taxon>Anaerovoracaceae</taxon>
        <taxon>Zhenpiania</taxon>
    </lineage>
</organism>